<dbReference type="AlphaFoldDB" id="A0A378T849"/>
<evidence type="ECO:0000256" key="3">
    <source>
        <dbReference type="ARBA" id="ARBA00005012"/>
    </source>
</evidence>
<dbReference type="InterPro" id="IPR006231">
    <property type="entry name" value="MQO"/>
</dbReference>
<dbReference type="GO" id="GO:0006099">
    <property type="term" value="P:tricarboxylic acid cycle"/>
    <property type="evidence" value="ECO:0007669"/>
    <property type="project" value="UniProtKB-UniRule"/>
</dbReference>
<dbReference type="PANTHER" id="PTHR43104">
    <property type="entry name" value="L-2-HYDROXYGLUTARATE DEHYDROGENASE, MITOCHONDRIAL"/>
    <property type="match status" value="1"/>
</dbReference>
<reference evidence="11 12" key="1">
    <citation type="submission" date="2018-06" db="EMBL/GenBank/DDBJ databases">
        <authorList>
            <consortium name="Pathogen Informatics"/>
            <person name="Doyle S."/>
        </authorList>
    </citation>
    <scope>NUCLEOTIDE SEQUENCE [LARGE SCALE GENOMIC DNA]</scope>
    <source>
        <strain evidence="11 12">NCTC10359</strain>
    </source>
</reference>
<evidence type="ECO:0000256" key="10">
    <source>
        <dbReference type="SAM" id="MobiDB-lite"/>
    </source>
</evidence>
<dbReference type="PANTHER" id="PTHR43104:SF2">
    <property type="entry name" value="L-2-HYDROXYGLUTARATE DEHYDROGENASE, MITOCHONDRIAL"/>
    <property type="match status" value="1"/>
</dbReference>
<accession>A0A378T849</accession>
<dbReference type="EC" id="1.1.5.4" evidence="9"/>
<comment type="similarity">
    <text evidence="4 9">Belongs to the MQO family.</text>
</comment>
<dbReference type="NCBIfam" id="TIGR01320">
    <property type="entry name" value="mal_quin_oxido"/>
    <property type="match status" value="1"/>
</dbReference>
<evidence type="ECO:0000256" key="5">
    <source>
        <dbReference type="ARBA" id="ARBA00022532"/>
    </source>
</evidence>
<evidence type="ECO:0000313" key="12">
    <source>
        <dbReference type="Proteomes" id="UP000254437"/>
    </source>
</evidence>
<sequence length="580" mass="63362">MTKTNKMKKILMIVGVLLIVVLVAVLLFLFRPVATKPVKLAGDEPVVDMVLVGGGIMSATLGTYLSELEPTWKIQMYERLDKVAQESSNGFHNAGTGHSGFMEMNYTAEAEDGSISIERAEKIAVQFEISKQFWTHQVKNGALGDPKTFINPVPHIAFVWGDNVDFLKRRHEAMIKSPLFSDMIYSEDKTEIGQWAPLVTKGRDDSQPIAATRMDIGTDVNYGAITTQLINHLGKNSNFNLKVSTEVTGISRNDDGTWTVSVKNLADNSVSHTKTRRVFIGAGGAAIKMLQMTGLPESKYYAGFPVGGLFLMTDNPDVVNAHTAKVYGRAELGAPPMSVPHIDTRYIDGKKYVLFGPFATYSNKFLKNGSQTDLLASATKDNALPMAAVGLDNLDLVKYLVSQVSLSPEQKMAELRKYYPEAKQADWIENQGGQRVQIIKKLPNEPAKLQFGTEIFASQDGTLSALLGASPGASTSPNMMLDLLAKSFPDEVQGKWNAKLLEIIPSYGQDLAKNPELLDKVRTDTSRTLGLVYTSKTQSTPVPQDGADVPEPTKFVPSPDAKEPVVEVGEESQTEPKKAA</sequence>
<dbReference type="NCBIfam" id="NF003603">
    <property type="entry name" value="PRK05257.1-1"/>
    <property type="match status" value="1"/>
</dbReference>
<evidence type="ECO:0000256" key="4">
    <source>
        <dbReference type="ARBA" id="ARBA00006389"/>
    </source>
</evidence>
<dbReference type="NCBIfam" id="NF003605">
    <property type="entry name" value="PRK05257.1-4"/>
    <property type="match status" value="1"/>
</dbReference>
<evidence type="ECO:0000256" key="2">
    <source>
        <dbReference type="ARBA" id="ARBA00001974"/>
    </source>
</evidence>
<dbReference type="NCBIfam" id="NF009875">
    <property type="entry name" value="PRK13339.1"/>
    <property type="match status" value="1"/>
</dbReference>
<comment type="pathway">
    <text evidence="3 9">Carbohydrate metabolism; tricarboxylic acid cycle; oxaloacetate from (S)-malate (quinone route): step 1/1.</text>
</comment>
<dbReference type="NCBIfam" id="NF003606">
    <property type="entry name" value="PRK05257.2-1"/>
    <property type="match status" value="1"/>
</dbReference>
<keyword evidence="5 9" id="KW-0816">Tricarboxylic acid cycle</keyword>
<feature type="region of interest" description="Disordered" evidence="10">
    <location>
        <begin position="534"/>
        <end position="580"/>
    </location>
</feature>
<evidence type="ECO:0000256" key="8">
    <source>
        <dbReference type="ARBA" id="ARBA00023002"/>
    </source>
</evidence>
<dbReference type="GO" id="GO:0008924">
    <property type="term" value="F:L-malate dehydrogenase (quinone) activity"/>
    <property type="evidence" value="ECO:0007669"/>
    <property type="project" value="UniProtKB-UniRule"/>
</dbReference>
<gene>
    <name evidence="9 11" type="primary">mqo</name>
    <name evidence="11" type="ORF">NCTC10359_00312</name>
</gene>
<dbReference type="InterPro" id="IPR036188">
    <property type="entry name" value="FAD/NAD-bd_sf"/>
</dbReference>
<name>A0A378T849_MORLA</name>
<protein>
    <recommendedName>
        <fullName evidence="9">Probable malate:quinone oxidoreductase</fullName>
        <ecNumber evidence="9">1.1.5.4</ecNumber>
    </recommendedName>
    <alternativeName>
        <fullName evidence="9">MQO</fullName>
    </alternativeName>
    <alternativeName>
        <fullName evidence="9">Malate dehydrogenase [quinone]</fullName>
    </alternativeName>
</protein>
<evidence type="ECO:0000313" key="11">
    <source>
        <dbReference type="EMBL" id="STZ55716.1"/>
    </source>
</evidence>
<dbReference type="UniPathway" id="UPA00223">
    <property type="reaction ID" value="UER01008"/>
</dbReference>
<comment type="catalytic activity">
    <reaction evidence="1 9">
        <text>(S)-malate + a quinone = a quinol + oxaloacetate</text>
        <dbReference type="Rhea" id="RHEA:46012"/>
        <dbReference type="ChEBI" id="CHEBI:15589"/>
        <dbReference type="ChEBI" id="CHEBI:16452"/>
        <dbReference type="ChEBI" id="CHEBI:24646"/>
        <dbReference type="ChEBI" id="CHEBI:132124"/>
        <dbReference type="EC" id="1.1.5.4"/>
    </reaction>
</comment>
<comment type="cofactor">
    <cofactor evidence="2 9">
        <name>FAD</name>
        <dbReference type="ChEBI" id="CHEBI:57692"/>
    </cofactor>
</comment>
<dbReference type="NCBIfam" id="NF003611">
    <property type="entry name" value="PRK05257.3-2"/>
    <property type="match status" value="1"/>
</dbReference>
<dbReference type="Pfam" id="PF06039">
    <property type="entry name" value="Mqo"/>
    <property type="match status" value="1"/>
</dbReference>
<keyword evidence="7 9" id="KW-0274">FAD</keyword>
<dbReference type="HAMAP" id="MF_00212">
    <property type="entry name" value="MQO"/>
    <property type="match status" value="1"/>
</dbReference>
<evidence type="ECO:0000256" key="7">
    <source>
        <dbReference type="ARBA" id="ARBA00022827"/>
    </source>
</evidence>
<keyword evidence="8 9" id="KW-0560">Oxidoreductase</keyword>
<evidence type="ECO:0000256" key="1">
    <source>
        <dbReference type="ARBA" id="ARBA00001139"/>
    </source>
</evidence>
<evidence type="ECO:0000256" key="9">
    <source>
        <dbReference type="HAMAP-Rule" id="MF_00212"/>
    </source>
</evidence>
<dbReference type="EMBL" id="UGQU01000001">
    <property type="protein sequence ID" value="STZ55716.1"/>
    <property type="molecule type" value="Genomic_DNA"/>
</dbReference>
<evidence type="ECO:0000256" key="6">
    <source>
        <dbReference type="ARBA" id="ARBA00022630"/>
    </source>
</evidence>
<proteinExistence type="inferred from homology"/>
<dbReference type="Proteomes" id="UP000254437">
    <property type="component" value="Unassembled WGS sequence"/>
</dbReference>
<dbReference type="GO" id="GO:0047545">
    <property type="term" value="F:(S)-2-hydroxyglutarate dehydrogenase activity"/>
    <property type="evidence" value="ECO:0007669"/>
    <property type="project" value="TreeGrafter"/>
</dbReference>
<dbReference type="SUPFAM" id="SSF51905">
    <property type="entry name" value="FAD/NAD(P)-binding domain"/>
    <property type="match status" value="1"/>
</dbReference>
<organism evidence="11 12">
    <name type="scientific">Moraxella lacunata</name>
    <dbReference type="NCBI Taxonomy" id="477"/>
    <lineage>
        <taxon>Bacteria</taxon>
        <taxon>Pseudomonadati</taxon>
        <taxon>Pseudomonadota</taxon>
        <taxon>Gammaproteobacteria</taxon>
        <taxon>Moraxellales</taxon>
        <taxon>Moraxellaceae</taxon>
        <taxon>Moraxella</taxon>
    </lineage>
</organism>
<keyword evidence="6 9" id="KW-0285">Flavoprotein</keyword>